<name>A7VX60_9FIRM</name>
<dbReference type="InterPro" id="IPR004552">
    <property type="entry name" value="AGP_acyltrans"/>
</dbReference>
<evidence type="ECO:0000256" key="4">
    <source>
        <dbReference type="RuleBase" id="RU361267"/>
    </source>
</evidence>
<feature type="domain" description="Phospholipid/glycerol acyltransferase" evidence="5">
    <location>
        <begin position="42"/>
        <end position="154"/>
    </location>
</feature>
<dbReference type="EC" id="2.3.1.51" evidence="4"/>
<dbReference type="AlphaFoldDB" id="A7VX60"/>
<dbReference type="PANTHER" id="PTHR10434">
    <property type="entry name" value="1-ACYL-SN-GLYCEROL-3-PHOSPHATE ACYLTRANSFERASE"/>
    <property type="match status" value="1"/>
</dbReference>
<dbReference type="GO" id="GO:0016020">
    <property type="term" value="C:membrane"/>
    <property type="evidence" value="ECO:0007669"/>
    <property type="project" value="InterPro"/>
</dbReference>
<dbReference type="GO" id="GO:0006654">
    <property type="term" value="P:phosphatidic acid biosynthetic process"/>
    <property type="evidence" value="ECO:0007669"/>
    <property type="project" value="TreeGrafter"/>
</dbReference>
<evidence type="ECO:0000313" key="6">
    <source>
        <dbReference type="EMBL" id="EDO60357.1"/>
    </source>
</evidence>
<dbReference type="HOGENOM" id="CLU_027938_4_5_9"/>
<dbReference type="GO" id="GO:0003841">
    <property type="term" value="F:1-acylglycerol-3-phosphate O-acyltransferase activity"/>
    <property type="evidence" value="ECO:0007669"/>
    <property type="project" value="UniProtKB-UniRule"/>
</dbReference>
<dbReference type="CDD" id="cd07989">
    <property type="entry name" value="LPLAT_AGPAT-like"/>
    <property type="match status" value="1"/>
</dbReference>
<dbReference type="NCBIfam" id="TIGR00530">
    <property type="entry name" value="AGP_acyltrn"/>
    <property type="match status" value="1"/>
</dbReference>
<keyword evidence="4" id="KW-0444">Lipid biosynthesis</keyword>
<keyword evidence="3 4" id="KW-0012">Acyltransferase</keyword>
<comment type="domain">
    <text evidence="4">The HXXXXD motif is essential for acyltransferase activity and may constitute the binding site for the phosphate moiety of the glycerol-3-phosphate.</text>
</comment>
<protein>
    <recommendedName>
        <fullName evidence="4">1-acyl-sn-glycerol-3-phosphate acyltransferase</fullName>
        <ecNumber evidence="4">2.3.1.51</ecNumber>
    </recommendedName>
</protein>
<keyword evidence="4" id="KW-1208">Phospholipid metabolism</keyword>
<dbReference type="Pfam" id="PF01553">
    <property type="entry name" value="Acyltransferase"/>
    <property type="match status" value="1"/>
</dbReference>
<gene>
    <name evidence="7" type="ORF">CH238_01705</name>
    <name evidence="6" type="ORF">CLOLEP_03183</name>
</gene>
<reference evidence="6 8" key="1">
    <citation type="submission" date="2007-08" db="EMBL/GenBank/DDBJ databases">
        <title>Draft genome sequence of Clostridium leptum (DSM 753).</title>
        <authorList>
            <person name="Sudarsanam P."/>
            <person name="Ley R."/>
            <person name="Guruge J."/>
            <person name="Turnbaugh P.J."/>
            <person name="Mahowald M."/>
            <person name="Liep D."/>
            <person name="Gordon J."/>
        </authorList>
    </citation>
    <scope>NUCLEOTIDE SEQUENCE [LARGE SCALE GENOMIC DNA]</scope>
    <source>
        <strain evidence="6 8">DSM 753</strain>
    </source>
</reference>
<keyword evidence="2 4" id="KW-0808">Transferase</keyword>
<evidence type="ECO:0000259" key="5">
    <source>
        <dbReference type="SMART" id="SM00563"/>
    </source>
</evidence>
<comment type="catalytic activity">
    <reaction evidence="4">
        <text>a 1-acyl-sn-glycero-3-phosphate + an acyl-CoA = a 1,2-diacyl-sn-glycero-3-phosphate + CoA</text>
        <dbReference type="Rhea" id="RHEA:19709"/>
        <dbReference type="ChEBI" id="CHEBI:57287"/>
        <dbReference type="ChEBI" id="CHEBI:57970"/>
        <dbReference type="ChEBI" id="CHEBI:58342"/>
        <dbReference type="ChEBI" id="CHEBI:58608"/>
        <dbReference type="EC" id="2.3.1.51"/>
    </reaction>
</comment>
<reference evidence="6 8" key="2">
    <citation type="submission" date="2007-08" db="EMBL/GenBank/DDBJ databases">
        <authorList>
            <person name="Fulton L."/>
            <person name="Clifton S."/>
            <person name="Fulton B."/>
            <person name="Xu J."/>
            <person name="Minx P."/>
            <person name="Pepin K.H."/>
            <person name="Johnson M."/>
            <person name="Thiruvilangam P."/>
            <person name="Bhonagiri V."/>
            <person name="Nash W.E."/>
            <person name="Wang C."/>
            <person name="Mardis E.R."/>
            <person name="Wilson R.K."/>
        </authorList>
    </citation>
    <scope>NUCLEOTIDE SEQUENCE [LARGE SCALE GENOMIC DNA]</scope>
    <source>
        <strain evidence="6 8">DSM 753</strain>
    </source>
</reference>
<dbReference type="Proteomes" id="UP000220611">
    <property type="component" value="Unassembled WGS sequence"/>
</dbReference>
<dbReference type="Proteomes" id="UP000003490">
    <property type="component" value="Unassembled WGS sequence"/>
</dbReference>
<dbReference type="eggNOG" id="COG0204">
    <property type="taxonomic scope" value="Bacteria"/>
</dbReference>
<comment type="caution">
    <text evidence="6">The sequence shown here is derived from an EMBL/GenBank/DDBJ whole genome shotgun (WGS) entry which is preliminary data.</text>
</comment>
<keyword evidence="9" id="KW-1185">Reference proteome</keyword>
<dbReference type="SUPFAM" id="SSF69593">
    <property type="entry name" value="Glycerol-3-phosphate (1)-acyltransferase"/>
    <property type="match status" value="1"/>
</dbReference>
<evidence type="ECO:0000313" key="8">
    <source>
        <dbReference type="Proteomes" id="UP000003490"/>
    </source>
</evidence>
<keyword evidence="4" id="KW-0443">Lipid metabolism</keyword>
<sequence length="207" mass="22782">MGDLTKNTPFYNFAKGLLPIIFKPLYFYKVKNKNSLPQGQGCVVCCNHISMKDPVFLGLAQKRMIRYMAKSELFQNKFVSKIISALGAFPIQRGKHDEGAINLAEEYLKQGAVVGIFIEGTRSKDGNLLKPKSGAAMLAYKAQVPVMPVSISTKGGGLLKLFHRVTISCGQTVTPKELGITEGTGPQFREASRKIMELISALRQQDI</sequence>
<dbReference type="InterPro" id="IPR002123">
    <property type="entry name" value="Plipid/glycerol_acylTrfase"/>
</dbReference>
<evidence type="ECO:0000256" key="3">
    <source>
        <dbReference type="ARBA" id="ARBA00023315"/>
    </source>
</evidence>
<reference evidence="7 9" key="3">
    <citation type="submission" date="2017-07" db="EMBL/GenBank/DDBJ databases">
        <title>Prevalence of linear plasmids in Cutibacterium (Propionibacterium) acnes isolates obtained from prostatic tissue.</title>
        <authorList>
            <person name="Davidsson S."/>
            <person name="Carlsson J."/>
            <person name="Molling P."/>
            <person name="Andren O."/>
            <person name="Andersson S.-O."/>
            <person name="Brzuszkiewicz E."/>
            <person name="Poehlein A."/>
            <person name="Al-Zeer M."/>
            <person name="Brinkmann V."/>
            <person name="Scavenius C."/>
            <person name="Nazipi S."/>
            <person name="Soderquist B."/>
            <person name="Bruggemann H."/>
        </authorList>
    </citation>
    <scope>NUCLEOTIDE SEQUENCE [LARGE SCALE GENOMIC DNA]</scope>
    <source>
        <strain evidence="7 9">DSM 753</strain>
    </source>
</reference>
<dbReference type="SMART" id="SM00563">
    <property type="entry name" value="PlsC"/>
    <property type="match status" value="1"/>
</dbReference>
<evidence type="ECO:0000256" key="2">
    <source>
        <dbReference type="ARBA" id="ARBA00022679"/>
    </source>
</evidence>
<accession>A7VX60</accession>
<evidence type="ECO:0000313" key="9">
    <source>
        <dbReference type="Proteomes" id="UP000220611"/>
    </source>
</evidence>
<proteinExistence type="inferred from homology"/>
<keyword evidence="4" id="KW-0594">Phospholipid biosynthesis</keyword>
<dbReference type="EMBL" id="NOXF01000001">
    <property type="protein sequence ID" value="PEQ25732.1"/>
    <property type="molecule type" value="Genomic_DNA"/>
</dbReference>
<evidence type="ECO:0000256" key="1">
    <source>
        <dbReference type="ARBA" id="ARBA00008655"/>
    </source>
</evidence>
<evidence type="ECO:0000313" key="7">
    <source>
        <dbReference type="EMBL" id="PEQ25732.1"/>
    </source>
</evidence>
<dbReference type="EMBL" id="ABCB02000020">
    <property type="protein sequence ID" value="EDO60357.1"/>
    <property type="molecule type" value="Genomic_DNA"/>
</dbReference>
<organism evidence="6 8">
    <name type="scientific">[Clostridium] leptum DSM 753</name>
    <dbReference type="NCBI Taxonomy" id="428125"/>
    <lineage>
        <taxon>Bacteria</taxon>
        <taxon>Bacillati</taxon>
        <taxon>Bacillota</taxon>
        <taxon>Clostridia</taxon>
        <taxon>Eubacteriales</taxon>
        <taxon>Oscillospiraceae</taxon>
        <taxon>Oscillospiraceae incertae sedis</taxon>
    </lineage>
</organism>
<dbReference type="OrthoDB" id="9803035at2"/>
<comment type="similarity">
    <text evidence="1 4">Belongs to the 1-acyl-sn-glycerol-3-phosphate acyltransferase family.</text>
</comment>
<dbReference type="PANTHER" id="PTHR10434:SF11">
    <property type="entry name" value="1-ACYL-SN-GLYCEROL-3-PHOSPHATE ACYLTRANSFERASE"/>
    <property type="match status" value="1"/>
</dbReference>